<keyword evidence="3" id="KW-1185">Reference proteome</keyword>
<evidence type="ECO:0000313" key="2">
    <source>
        <dbReference type="EMBL" id="KAJ7346397.1"/>
    </source>
</evidence>
<keyword evidence="1" id="KW-0732">Signal</keyword>
<gene>
    <name evidence="2" type="ORF">DFH08DRAFT_1008610</name>
</gene>
<feature type="signal peptide" evidence="1">
    <location>
        <begin position="1"/>
        <end position="26"/>
    </location>
</feature>
<evidence type="ECO:0000313" key="3">
    <source>
        <dbReference type="Proteomes" id="UP001218218"/>
    </source>
</evidence>
<organism evidence="2 3">
    <name type="scientific">Mycena albidolilacea</name>
    <dbReference type="NCBI Taxonomy" id="1033008"/>
    <lineage>
        <taxon>Eukaryota</taxon>
        <taxon>Fungi</taxon>
        <taxon>Dikarya</taxon>
        <taxon>Basidiomycota</taxon>
        <taxon>Agaricomycotina</taxon>
        <taxon>Agaricomycetes</taxon>
        <taxon>Agaricomycetidae</taxon>
        <taxon>Agaricales</taxon>
        <taxon>Marasmiineae</taxon>
        <taxon>Mycenaceae</taxon>
        <taxon>Mycena</taxon>
    </lineage>
</organism>
<name>A0AAD6ZZ58_9AGAR</name>
<comment type="caution">
    <text evidence="2">The sequence shown here is derived from an EMBL/GenBank/DDBJ whole genome shotgun (WGS) entry which is preliminary data.</text>
</comment>
<reference evidence="2" key="1">
    <citation type="submission" date="2023-03" db="EMBL/GenBank/DDBJ databases">
        <title>Massive genome expansion in bonnet fungi (Mycena s.s.) driven by repeated elements and novel gene families across ecological guilds.</title>
        <authorList>
            <consortium name="Lawrence Berkeley National Laboratory"/>
            <person name="Harder C.B."/>
            <person name="Miyauchi S."/>
            <person name="Viragh M."/>
            <person name="Kuo A."/>
            <person name="Thoen E."/>
            <person name="Andreopoulos B."/>
            <person name="Lu D."/>
            <person name="Skrede I."/>
            <person name="Drula E."/>
            <person name="Henrissat B."/>
            <person name="Morin E."/>
            <person name="Kohler A."/>
            <person name="Barry K."/>
            <person name="LaButti K."/>
            <person name="Morin E."/>
            <person name="Salamov A."/>
            <person name="Lipzen A."/>
            <person name="Mereny Z."/>
            <person name="Hegedus B."/>
            <person name="Baldrian P."/>
            <person name="Stursova M."/>
            <person name="Weitz H."/>
            <person name="Taylor A."/>
            <person name="Grigoriev I.V."/>
            <person name="Nagy L.G."/>
            <person name="Martin F."/>
            <person name="Kauserud H."/>
        </authorList>
    </citation>
    <scope>NUCLEOTIDE SEQUENCE</scope>
    <source>
        <strain evidence="2">CBHHK002</strain>
    </source>
</reference>
<feature type="non-terminal residue" evidence="2">
    <location>
        <position position="1"/>
    </location>
</feature>
<dbReference type="Proteomes" id="UP001218218">
    <property type="component" value="Unassembled WGS sequence"/>
</dbReference>
<protein>
    <submittedName>
        <fullName evidence="2">Uncharacterized protein</fullName>
    </submittedName>
</protein>
<accession>A0AAD6ZZ58</accession>
<evidence type="ECO:0000256" key="1">
    <source>
        <dbReference type="SAM" id="SignalP"/>
    </source>
</evidence>
<sequence length="118" mass="13332">DPNLPGFRGLLAAHVLLFSSFQHCGTKYPCALVTWFSAIGAEPCPDVGMWMVEPDVDRRGECTTDIIHIDTILRGAHLIGIYADSFLPRHFKYSDTLDRFTAFYINKYADHHANEIAF</sequence>
<feature type="chain" id="PRO_5042258882" evidence="1">
    <location>
        <begin position="27"/>
        <end position="118"/>
    </location>
</feature>
<dbReference type="AlphaFoldDB" id="A0AAD6ZZ58"/>
<proteinExistence type="predicted"/>
<dbReference type="EMBL" id="JARIHO010000021">
    <property type="protein sequence ID" value="KAJ7346397.1"/>
    <property type="molecule type" value="Genomic_DNA"/>
</dbReference>